<name>A0A2M7W280_9BACT</name>
<dbReference type="SUPFAM" id="SSF55811">
    <property type="entry name" value="Nudix"/>
    <property type="match status" value="1"/>
</dbReference>
<comment type="caution">
    <text evidence="1">The sequence shown here is derived from an EMBL/GenBank/DDBJ whole genome shotgun (WGS) entry which is preliminary data.</text>
</comment>
<dbReference type="EMBL" id="PFQB01000091">
    <property type="protein sequence ID" value="PJA13277.1"/>
    <property type="molecule type" value="Genomic_DNA"/>
</dbReference>
<evidence type="ECO:0000313" key="2">
    <source>
        <dbReference type="Proteomes" id="UP000228952"/>
    </source>
</evidence>
<proteinExistence type="predicted"/>
<accession>A0A2M7W280</accession>
<dbReference type="AlphaFoldDB" id="A0A2M7W280"/>
<dbReference type="InterPro" id="IPR015797">
    <property type="entry name" value="NUDIX_hydrolase-like_dom_sf"/>
</dbReference>
<evidence type="ECO:0000313" key="1">
    <source>
        <dbReference type="EMBL" id="PJA13277.1"/>
    </source>
</evidence>
<reference evidence="2" key="1">
    <citation type="submission" date="2017-09" db="EMBL/GenBank/DDBJ databases">
        <title>Depth-based differentiation of microbial function through sediment-hosted aquifers and enrichment of novel symbionts in the deep terrestrial subsurface.</title>
        <authorList>
            <person name="Probst A.J."/>
            <person name="Ladd B."/>
            <person name="Jarett J.K."/>
            <person name="Geller-Mcgrath D.E."/>
            <person name="Sieber C.M.K."/>
            <person name="Emerson J.B."/>
            <person name="Anantharaman K."/>
            <person name="Thomas B.C."/>
            <person name="Malmstrom R."/>
            <person name="Stieglmeier M."/>
            <person name="Klingl A."/>
            <person name="Woyke T."/>
            <person name="Ryan C.M."/>
            <person name="Banfield J.F."/>
        </authorList>
    </citation>
    <scope>NUCLEOTIDE SEQUENCE [LARGE SCALE GENOMIC DNA]</scope>
</reference>
<dbReference type="Gene3D" id="3.90.79.10">
    <property type="entry name" value="Nucleoside Triphosphate Pyrophosphohydrolase"/>
    <property type="match status" value="1"/>
</dbReference>
<feature type="non-terminal residue" evidence="1">
    <location>
        <position position="1"/>
    </location>
</feature>
<protein>
    <recommendedName>
        <fullName evidence="3">Nudix hydrolase domain-containing protein</fullName>
    </recommendedName>
</protein>
<sequence>LPNKTLRKEETLEAALRRGMRAEIGCEIELITFLGTLVTQDSWCGEITRPISMEKSVVFFLAKAVTFDAKIAQAENQKEWRDIQIQPLSFLIKKAGHLKVKGGMRDFNQLQILLRAKEWIATHPGLLSPTLY</sequence>
<evidence type="ECO:0008006" key="3">
    <source>
        <dbReference type="Google" id="ProtNLM"/>
    </source>
</evidence>
<organism evidence="1 2">
    <name type="scientific">Candidatus Dojkabacteria bacterium CG_4_10_14_0_2_um_filter_Dojkabacteria_WS6_41_15</name>
    <dbReference type="NCBI Taxonomy" id="2014249"/>
    <lineage>
        <taxon>Bacteria</taxon>
        <taxon>Candidatus Dojkabacteria</taxon>
    </lineage>
</organism>
<gene>
    <name evidence="1" type="ORF">COX64_03555</name>
</gene>
<dbReference type="Proteomes" id="UP000228952">
    <property type="component" value="Unassembled WGS sequence"/>
</dbReference>